<feature type="domain" description="Mutator-like transposase" evidence="1">
    <location>
        <begin position="11"/>
        <end position="96"/>
    </location>
</feature>
<accession>A0AAD9PWN4</accession>
<reference evidence="2" key="1">
    <citation type="journal article" date="2023" name="G3 (Bethesda)">
        <title>Whole genome assembly and annotation of the endangered Caribbean coral Acropora cervicornis.</title>
        <authorList>
            <person name="Selwyn J.D."/>
            <person name="Vollmer S.V."/>
        </authorList>
    </citation>
    <scope>NUCLEOTIDE SEQUENCE</scope>
    <source>
        <strain evidence="2">K2</strain>
    </source>
</reference>
<dbReference type="Pfam" id="PF20700">
    <property type="entry name" value="Mutator"/>
    <property type="match status" value="1"/>
</dbReference>
<comment type="caution">
    <text evidence="2">The sequence shown here is derived from an EMBL/GenBank/DDBJ whole genome shotgun (WGS) entry which is preliminary data.</text>
</comment>
<dbReference type="InterPro" id="IPR049012">
    <property type="entry name" value="Mutator_transp_dom"/>
</dbReference>
<keyword evidence="3" id="KW-1185">Reference proteome</keyword>
<protein>
    <recommendedName>
        <fullName evidence="1">Mutator-like transposase domain-containing protein</fullName>
    </recommendedName>
</protein>
<dbReference type="EMBL" id="JARQWQ010000111">
    <property type="protein sequence ID" value="KAK2550433.1"/>
    <property type="molecule type" value="Genomic_DNA"/>
</dbReference>
<dbReference type="AlphaFoldDB" id="A0AAD9PWN4"/>
<gene>
    <name evidence="2" type="ORF">P5673_028958</name>
</gene>
<reference evidence="2" key="2">
    <citation type="journal article" date="2023" name="Science">
        <title>Genomic signatures of disease resistance in endangered staghorn corals.</title>
        <authorList>
            <person name="Vollmer S.V."/>
            <person name="Selwyn J.D."/>
            <person name="Despard B.A."/>
            <person name="Roesel C.L."/>
        </authorList>
    </citation>
    <scope>NUCLEOTIDE SEQUENCE</scope>
    <source>
        <strain evidence="2">K2</strain>
    </source>
</reference>
<proteinExistence type="predicted"/>
<sequence>MGWQKRGIIHILVMQQFCEQDKNSNKKVKIHDCRKNHNASSKAIEPASAVEMFNNAPVQKVKYAFYTGDGDSTPEAHIQQKNPYGVGKTKDIQKQSRQPLTVLFPTHLTTIKTACDNEWCRFMQDPASYI</sequence>
<evidence type="ECO:0000313" key="2">
    <source>
        <dbReference type="EMBL" id="KAK2550433.1"/>
    </source>
</evidence>
<evidence type="ECO:0000313" key="3">
    <source>
        <dbReference type="Proteomes" id="UP001249851"/>
    </source>
</evidence>
<evidence type="ECO:0000259" key="1">
    <source>
        <dbReference type="Pfam" id="PF20700"/>
    </source>
</evidence>
<name>A0AAD9PWN4_ACRCE</name>
<organism evidence="2 3">
    <name type="scientific">Acropora cervicornis</name>
    <name type="common">Staghorn coral</name>
    <dbReference type="NCBI Taxonomy" id="6130"/>
    <lineage>
        <taxon>Eukaryota</taxon>
        <taxon>Metazoa</taxon>
        <taxon>Cnidaria</taxon>
        <taxon>Anthozoa</taxon>
        <taxon>Hexacorallia</taxon>
        <taxon>Scleractinia</taxon>
        <taxon>Astrocoeniina</taxon>
        <taxon>Acroporidae</taxon>
        <taxon>Acropora</taxon>
    </lineage>
</organism>
<dbReference type="Proteomes" id="UP001249851">
    <property type="component" value="Unassembled WGS sequence"/>
</dbReference>